<feature type="region of interest" description="Disordered" evidence="1">
    <location>
        <begin position="1"/>
        <end position="67"/>
    </location>
</feature>
<name>I0BAF7_9BACL</name>
<dbReference type="RefSeq" id="WP_014649086.1">
    <property type="nucleotide sequence ID" value="NC_017672.3"/>
</dbReference>
<gene>
    <name evidence="2" type="ORF">B2K_01195</name>
</gene>
<dbReference type="Proteomes" id="UP000007392">
    <property type="component" value="Chromosome"/>
</dbReference>
<sequence length="97" mass="10414">MTEYNESKEAEAEALFGMNPPAGEAAANRNAETDAAGPSAQMSEGFAGSGQHQGSDEDEADEGTDRWFQIMQNAALAGRASFPDQIDYYDPESDEFV</sequence>
<dbReference type="EMBL" id="CP003422">
    <property type="protein sequence ID" value="AFH59354.1"/>
    <property type="molecule type" value="Genomic_DNA"/>
</dbReference>
<dbReference type="PATRIC" id="fig|997761.3.peg.240"/>
<dbReference type="OrthoDB" id="2667291at2"/>
<evidence type="ECO:0000313" key="3">
    <source>
        <dbReference type="Proteomes" id="UP000007392"/>
    </source>
</evidence>
<feature type="compositionally biased region" description="Low complexity" evidence="1">
    <location>
        <begin position="24"/>
        <end position="36"/>
    </location>
</feature>
<proteinExistence type="predicted"/>
<accession>I0BAF7</accession>
<protein>
    <submittedName>
        <fullName evidence="2">Uncharacterized protein</fullName>
    </submittedName>
</protein>
<dbReference type="AlphaFoldDB" id="I0BAF7"/>
<evidence type="ECO:0000313" key="2">
    <source>
        <dbReference type="EMBL" id="AFH59354.1"/>
    </source>
</evidence>
<organism evidence="2 3">
    <name type="scientific">Paenibacillus mucilaginosus K02</name>
    <dbReference type="NCBI Taxonomy" id="997761"/>
    <lineage>
        <taxon>Bacteria</taxon>
        <taxon>Bacillati</taxon>
        <taxon>Bacillota</taxon>
        <taxon>Bacilli</taxon>
        <taxon>Bacillales</taxon>
        <taxon>Paenibacillaceae</taxon>
        <taxon>Paenibacillus</taxon>
    </lineage>
</organism>
<dbReference type="KEGG" id="pmw:B2K_01195"/>
<dbReference type="HOGENOM" id="CLU_2344030_0_0_9"/>
<evidence type="ECO:0000256" key="1">
    <source>
        <dbReference type="SAM" id="MobiDB-lite"/>
    </source>
</evidence>
<feature type="compositionally biased region" description="Basic and acidic residues" evidence="1">
    <location>
        <begin position="1"/>
        <end position="11"/>
    </location>
</feature>
<reference evidence="2 3" key="1">
    <citation type="submission" date="2013-06" db="EMBL/GenBank/DDBJ databases">
        <title>Complete genome sequence of Paenibacillus mucilaginosus K02.</title>
        <authorList>
            <person name="Xiao B."/>
            <person name="Sun L."/>
            <person name="Xiao L."/>
            <person name="Lian B."/>
        </authorList>
    </citation>
    <scope>NUCLEOTIDE SEQUENCE [LARGE SCALE GENOMIC DNA]</scope>
    <source>
        <strain evidence="2 3">K02</strain>
    </source>
</reference>